<dbReference type="PATRIC" id="fig|1489064.4.peg.2422"/>
<dbReference type="PROSITE" id="PS51471">
    <property type="entry name" value="FE2OG_OXY"/>
    <property type="match status" value="1"/>
</dbReference>
<comment type="caution">
    <text evidence="3">The sequence shown here is derived from an EMBL/GenBank/DDBJ whole genome shotgun (WGS) entry which is preliminary data.</text>
</comment>
<comment type="similarity">
    <text evidence="1">Belongs to the iron/ascorbate-dependent oxidoreductase family.</text>
</comment>
<evidence type="ECO:0000256" key="1">
    <source>
        <dbReference type="RuleBase" id="RU003682"/>
    </source>
</evidence>
<keyword evidence="1" id="KW-0408">Iron</keyword>
<evidence type="ECO:0000313" key="3">
    <source>
        <dbReference type="EMBL" id="KLN61838.1"/>
    </source>
</evidence>
<dbReference type="GO" id="GO:0046872">
    <property type="term" value="F:metal ion binding"/>
    <property type="evidence" value="ECO:0007669"/>
    <property type="project" value="UniProtKB-KW"/>
</dbReference>
<dbReference type="InterPro" id="IPR005123">
    <property type="entry name" value="Oxoglu/Fe-dep_dioxygenase_dom"/>
</dbReference>
<dbReference type="OrthoDB" id="9798229at2"/>
<keyword evidence="4" id="KW-1185">Reference proteome</keyword>
<dbReference type="InterPro" id="IPR056470">
    <property type="entry name" value="BesD/HalB-like"/>
</dbReference>
<dbReference type="Proteomes" id="UP000035444">
    <property type="component" value="Unassembled WGS sequence"/>
</dbReference>
<gene>
    <name evidence="3" type="ORF">WH96_06000</name>
</gene>
<feature type="domain" description="Fe2OG dioxygenase" evidence="2">
    <location>
        <begin position="133"/>
        <end position="241"/>
    </location>
</feature>
<evidence type="ECO:0000259" key="2">
    <source>
        <dbReference type="PROSITE" id="PS51471"/>
    </source>
</evidence>
<accession>A0A0H2MHG8</accession>
<organism evidence="3 4">
    <name type="scientific">Kiloniella spongiae</name>
    <dbReference type="NCBI Taxonomy" id="1489064"/>
    <lineage>
        <taxon>Bacteria</taxon>
        <taxon>Pseudomonadati</taxon>
        <taxon>Pseudomonadota</taxon>
        <taxon>Alphaproteobacteria</taxon>
        <taxon>Rhodospirillales</taxon>
        <taxon>Kiloniellaceae</taxon>
        <taxon>Kiloniella</taxon>
    </lineage>
</organism>
<dbReference type="GO" id="GO:0016491">
    <property type="term" value="F:oxidoreductase activity"/>
    <property type="evidence" value="ECO:0007669"/>
    <property type="project" value="UniProtKB-KW"/>
</dbReference>
<dbReference type="STRING" id="1489064.WH96_06000"/>
<name>A0A0H2MHG8_9PROT</name>
<reference evidence="3 4" key="1">
    <citation type="submission" date="2015-03" db="EMBL/GenBank/DDBJ databases">
        <title>Genome Sequence of Kiloniella spongiae MEBiC09566, isolated from a marine sponge.</title>
        <authorList>
            <person name="Shao Z."/>
            <person name="Wang L."/>
            <person name="Li X."/>
        </authorList>
    </citation>
    <scope>NUCLEOTIDE SEQUENCE [LARGE SCALE GENOMIC DNA]</scope>
    <source>
        <strain evidence="3 4">MEBiC09566</strain>
    </source>
</reference>
<proteinExistence type="inferred from homology"/>
<dbReference type="Pfam" id="PF23169">
    <property type="entry name" value="HalD"/>
    <property type="match status" value="1"/>
</dbReference>
<dbReference type="EMBL" id="LAQL01000003">
    <property type="protein sequence ID" value="KLN61838.1"/>
    <property type="molecule type" value="Genomic_DNA"/>
</dbReference>
<keyword evidence="1" id="KW-0479">Metal-binding</keyword>
<dbReference type="Gene3D" id="2.60.120.620">
    <property type="entry name" value="q2cbj1_9rhob like domain"/>
    <property type="match status" value="1"/>
</dbReference>
<keyword evidence="1" id="KW-0560">Oxidoreductase</keyword>
<sequence>MMSLVNIIDLKKHPISDEGFMKSCQEKLDQDGALVLEGFLLPEAVAQVKAEGERHEDQAYFCAQKHTVYLSPQDPDFDDNHPRNRQVISSKGCITDDQIPQNSPLQTLYHDAEFQEFLCTVLNEKALYQYADPLSSINLHYARTGQELGWHFDNSSFATTLMIQEPEAGGAFEYVGDLRDADQGDMNFAGVGKVLDGEIPVSRLSMGAGALVLFRGRNAIHRVAPVEGERTRMLVVLAYNSESGVALSEAARMTFYGRLG</sequence>
<dbReference type="SUPFAM" id="SSF51197">
    <property type="entry name" value="Clavaminate synthase-like"/>
    <property type="match status" value="1"/>
</dbReference>
<evidence type="ECO:0000313" key="4">
    <source>
        <dbReference type="Proteomes" id="UP000035444"/>
    </source>
</evidence>
<dbReference type="AlphaFoldDB" id="A0A0H2MHG8"/>
<protein>
    <submittedName>
        <fullName evidence="3">ArpA protein</fullName>
    </submittedName>
</protein>